<dbReference type="AlphaFoldDB" id="A0A147KGG4"/>
<dbReference type="Proteomes" id="UP000074382">
    <property type="component" value="Unassembled WGS sequence"/>
</dbReference>
<evidence type="ECO:0000256" key="3">
    <source>
        <dbReference type="ARBA" id="ARBA00022475"/>
    </source>
</evidence>
<evidence type="ECO:0000256" key="1">
    <source>
        <dbReference type="ARBA" id="ARBA00004651"/>
    </source>
</evidence>
<dbReference type="NCBIfam" id="TIGR01726">
    <property type="entry name" value="HEQRo_perm_3TM"/>
    <property type="match status" value="1"/>
</dbReference>
<dbReference type="SUPFAM" id="SSF161098">
    <property type="entry name" value="MetI-like"/>
    <property type="match status" value="1"/>
</dbReference>
<comment type="caution">
    <text evidence="10">The sequence shown here is derived from an EMBL/GenBank/DDBJ whole genome shotgun (WGS) entry which is preliminary data.</text>
</comment>
<feature type="transmembrane region" description="Helical" evidence="8">
    <location>
        <begin position="84"/>
        <end position="104"/>
    </location>
</feature>
<keyword evidence="6 8" id="KW-1133">Transmembrane helix</keyword>
<keyword evidence="2 8" id="KW-0813">Transport</keyword>
<evidence type="ECO:0000256" key="7">
    <source>
        <dbReference type="ARBA" id="ARBA00023136"/>
    </source>
</evidence>
<keyword evidence="11" id="KW-1185">Reference proteome</keyword>
<dbReference type="Gene3D" id="1.10.3720.10">
    <property type="entry name" value="MetI-like"/>
    <property type="match status" value="1"/>
</dbReference>
<feature type="transmembrane region" description="Helical" evidence="8">
    <location>
        <begin position="20"/>
        <end position="39"/>
    </location>
</feature>
<gene>
    <name evidence="10" type="ORF">AC529_12670</name>
</gene>
<dbReference type="GO" id="GO:0022857">
    <property type="term" value="F:transmembrane transporter activity"/>
    <property type="evidence" value="ECO:0007669"/>
    <property type="project" value="InterPro"/>
</dbReference>
<evidence type="ECO:0000313" key="11">
    <source>
        <dbReference type="Proteomes" id="UP000074382"/>
    </source>
</evidence>
<feature type="transmembrane region" description="Helical" evidence="8">
    <location>
        <begin position="60"/>
        <end position="78"/>
    </location>
</feature>
<protein>
    <submittedName>
        <fullName evidence="10">Amino acid ABC transporter permease</fullName>
    </submittedName>
</protein>
<dbReference type="InterPro" id="IPR000515">
    <property type="entry name" value="MetI-like"/>
</dbReference>
<dbReference type="Pfam" id="PF00528">
    <property type="entry name" value="BPD_transp_1"/>
    <property type="match status" value="1"/>
</dbReference>
<organism evidence="10 11">
    <name type="scientific">Thermobifida cellulosilytica TB100</name>
    <dbReference type="NCBI Taxonomy" id="665004"/>
    <lineage>
        <taxon>Bacteria</taxon>
        <taxon>Bacillati</taxon>
        <taxon>Actinomycetota</taxon>
        <taxon>Actinomycetes</taxon>
        <taxon>Streptosporangiales</taxon>
        <taxon>Nocardiopsidaceae</taxon>
        <taxon>Thermobifida</taxon>
    </lineage>
</organism>
<dbReference type="GO" id="GO:0043190">
    <property type="term" value="C:ATP-binding cassette (ABC) transporter complex"/>
    <property type="evidence" value="ECO:0007669"/>
    <property type="project" value="InterPro"/>
</dbReference>
<keyword evidence="4 8" id="KW-0812">Transmembrane</keyword>
<proteinExistence type="inferred from homology"/>
<keyword evidence="3" id="KW-1003">Cell membrane</keyword>
<evidence type="ECO:0000313" key="10">
    <source>
        <dbReference type="EMBL" id="KUP96372.1"/>
    </source>
</evidence>
<dbReference type="STRING" id="665004.AC529_12670"/>
<comment type="similarity">
    <text evidence="8">Belongs to the binding-protein-dependent transport system permease family.</text>
</comment>
<name>A0A147KGG4_THECS</name>
<evidence type="ECO:0000259" key="9">
    <source>
        <dbReference type="PROSITE" id="PS50928"/>
    </source>
</evidence>
<dbReference type="InterPro" id="IPR014342">
    <property type="entry name" value="Ectoine_EhuC"/>
</dbReference>
<feature type="domain" description="ABC transmembrane type-1" evidence="9">
    <location>
        <begin position="15"/>
        <end position="201"/>
    </location>
</feature>
<comment type="subcellular location">
    <subcellularLocation>
        <location evidence="1 8">Cell membrane</location>
        <topology evidence="1 8">Multi-pass membrane protein</topology>
    </subcellularLocation>
</comment>
<dbReference type="PATRIC" id="fig|665004.4.peg.887"/>
<reference evidence="11" key="1">
    <citation type="journal article" date="2017" name="Acta Aliment.">
        <title>Plant polysaccharide degrading enzyme system of Thermpbifida cellulosilytica TB100 revealed by de novo genome project data.</title>
        <authorList>
            <person name="Toth A."/>
            <person name="Baka E."/>
            <person name="Luzics S."/>
            <person name="Bata-Vidacs I."/>
            <person name="Nagy I."/>
            <person name="Balint B."/>
            <person name="Herceg R."/>
            <person name="Olasz F."/>
            <person name="Wilk T."/>
            <person name="Nagy T."/>
            <person name="Kriszt B."/>
            <person name="Nagy I."/>
            <person name="Kukolya J."/>
        </authorList>
    </citation>
    <scope>NUCLEOTIDE SEQUENCE [LARGE SCALE GENOMIC DNA]</scope>
    <source>
        <strain evidence="11">TB100</strain>
    </source>
</reference>
<dbReference type="EMBL" id="LGEM01000092">
    <property type="protein sequence ID" value="KUP96372.1"/>
    <property type="molecule type" value="Genomic_DNA"/>
</dbReference>
<evidence type="ECO:0000256" key="8">
    <source>
        <dbReference type="RuleBase" id="RU363032"/>
    </source>
</evidence>
<dbReference type="GO" id="GO:0006865">
    <property type="term" value="P:amino acid transport"/>
    <property type="evidence" value="ECO:0007669"/>
    <property type="project" value="UniProtKB-KW"/>
</dbReference>
<evidence type="ECO:0000256" key="5">
    <source>
        <dbReference type="ARBA" id="ARBA00022970"/>
    </source>
</evidence>
<dbReference type="PANTHER" id="PTHR30614">
    <property type="entry name" value="MEMBRANE COMPONENT OF AMINO ACID ABC TRANSPORTER"/>
    <property type="match status" value="1"/>
</dbReference>
<evidence type="ECO:0000256" key="4">
    <source>
        <dbReference type="ARBA" id="ARBA00022692"/>
    </source>
</evidence>
<evidence type="ECO:0000256" key="6">
    <source>
        <dbReference type="ARBA" id="ARBA00022989"/>
    </source>
</evidence>
<dbReference type="InterPro" id="IPR035906">
    <property type="entry name" value="MetI-like_sf"/>
</dbReference>
<dbReference type="NCBIfam" id="TIGR03004">
    <property type="entry name" value="ectoine_ehuC"/>
    <property type="match status" value="1"/>
</dbReference>
<accession>A0A147KGG4</accession>
<dbReference type="RefSeq" id="WP_068753601.1">
    <property type="nucleotide sequence ID" value="NZ_KQ950180.1"/>
</dbReference>
<dbReference type="PANTHER" id="PTHR30614:SF0">
    <property type="entry name" value="L-CYSTINE TRANSPORT SYSTEM PERMEASE PROTEIN TCYL"/>
    <property type="match status" value="1"/>
</dbReference>
<dbReference type="PROSITE" id="PS50928">
    <property type="entry name" value="ABC_TM1"/>
    <property type="match status" value="1"/>
</dbReference>
<evidence type="ECO:0000256" key="2">
    <source>
        <dbReference type="ARBA" id="ARBA00022448"/>
    </source>
</evidence>
<dbReference type="InterPro" id="IPR010065">
    <property type="entry name" value="AA_ABC_transptr_permease_3TM"/>
</dbReference>
<dbReference type="CDD" id="cd06261">
    <property type="entry name" value="TM_PBP2"/>
    <property type="match status" value="1"/>
</dbReference>
<dbReference type="InterPro" id="IPR043429">
    <property type="entry name" value="ArtM/GltK/GlnP/TcyL/YhdX-like"/>
</dbReference>
<sequence>MDFFIDRLPLYLSGAGTTLVITLLGAALAFVLAMVVGMLGTLRNRAARAVATGYTETFRGVAALVLMYWMAFAIPQLTPYEIDPVFAAVLALGLNVGAYGAEVVRAAINAVPRAQIEATIALNMSWWRRTRSVVLPQAWAQMLPTFGNLVIELMKATAIVSLIGVADLTRVAQEQRAATGETIAAFTGALVVYFVIAQLLIVGMRLLERRANRRLGRLPASDTGLWALLRPPPATAIGGGRR</sequence>
<dbReference type="OrthoDB" id="9814902at2"/>
<keyword evidence="5" id="KW-0029">Amino-acid transport</keyword>
<feature type="transmembrane region" description="Helical" evidence="8">
    <location>
        <begin position="183"/>
        <end position="207"/>
    </location>
</feature>
<feature type="transmembrane region" description="Helical" evidence="8">
    <location>
        <begin position="138"/>
        <end position="163"/>
    </location>
</feature>
<keyword evidence="7 8" id="KW-0472">Membrane</keyword>